<evidence type="ECO:0000313" key="4">
    <source>
        <dbReference type="Proteomes" id="UP000596742"/>
    </source>
</evidence>
<feature type="region of interest" description="Disordered" evidence="1">
    <location>
        <begin position="145"/>
        <end position="191"/>
    </location>
</feature>
<dbReference type="EMBL" id="UYJE01003971">
    <property type="protein sequence ID" value="VDI23849.1"/>
    <property type="molecule type" value="Genomic_DNA"/>
</dbReference>
<feature type="domain" description="Rhodanese" evidence="2">
    <location>
        <begin position="1427"/>
        <end position="1475"/>
    </location>
</feature>
<dbReference type="OrthoDB" id="6162711at2759"/>
<accession>A0A8B6DUY0</accession>
<feature type="compositionally biased region" description="Basic and acidic residues" evidence="1">
    <location>
        <begin position="678"/>
        <end position="700"/>
    </location>
</feature>
<dbReference type="PROSITE" id="PS50206">
    <property type="entry name" value="RHODANESE_3"/>
    <property type="match status" value="1"/>
</dbReference>
<sequence length="1519" mass="170028">MLYINHQASDTFDHNYKVEARSSTKMKCTHESCGADIPAGARFCTGCGTEVQAPVSVKTTLCPSCNSTVVKGCKFCQSCGGKIDPALFIDRICHGTKDNGQKCNTVLTSGTKFCPSCGTLQDASNTHDTSSKDDFPGDGALKLSLKTTQQKEDNQDKTTPPIKEEHGSSGSSSPDLWEAPTIPLQSNANKTEPVKEIVQQVGSHMNPAQIALIVPRNAADGQDVKTLETGQDCPPKKDNEGLKLTNQQSGAPQGSGQASPVDKESPGLLDHQTGELQNSCHTGPVDEESPELTNQQTGEPHNSSHTGPVDKEIPGVTDQQTGELQNSCHTGPVDEESPELTNQQTGEPHNSSHTGPVDKGIPGVTDQQTDQQTGELQNISHTGPVDEESPVLLDQVIDKPQDNEPIVPDNKDVTGLGNQSGGSYVNAPAGTVEKKSPDLADKKTVEPEDNGLSGPIDNGDQGLTDKKISESQAENVESDSDKRGLTTEVVTTETDTLKSATAEEMDVSETKHETNDLVQIESEITNMETQTRQSNHNDSNGNRNSEKPSNATEIDDQITKLQGGESEHNESDRDKQEQNEKEFTQIKERQPGDMLNLSNLHRGGIKRSSGTDLALVASKRRKDIIEDPSNKDDDKPETKDDTTDSELQVILISDTESVEDGQDRNEELVNTNVKPTKRKLEEEEGQIKKIKGGDEKENSNCDKGVQQTNTQSDEKHGIQETGEQGNADRNVGQNGQSTAEQGENTKDGQDTEDTNKNPTDDQLVKQKEDTDEEKRLKENHNQEEDQLPSMRITRSMQASKNGDQSNQNKKELPKKNGTNSRTDQKPSERTDTLSFGLTHFTIHFHAIMHASIFDESCKAIVRFSSDNLGGWKSNRHELFALTKYNNGNIEVEGTVSVPRGFIEKGIQYRYFIVCGNDEQQEFVFNQKDNLRYFYVTTKQLKSFNDVFHQYDGVIRGFEVKEGFTNYIKYLTGYETSQYKKQLLEDARQSACVFLPKWQTTSLSSGLTGEDMIMRIAVLNRGLHYCYCRNTYALTEQDLKSLFSEAIRSGLDTLWKEFISKKEFSEENRMKVFMNAVTVAYLFKEYAFPLSTDEKSALSVALLPEKDMSGQNICIENLKEVFPQSFQKIQWALINVVDYDMSLSWLCCMPLIHFLVNQCYPGEKPNEDTQHDYGRPYWWGIADKDNYWMKLDVFKEKIVEKECLIDMLERLVPYFEMDYLLPRALMASLNLEQLPEVVRTGHISTDIILASVCYYVREEKNISKNDRKETAIIECLTVVKSKFCEENIEISVDNLMCAWRSFMIAADVLKSIKDRKNKLTDNVKILALDAFLISLHVYCTVNDSLQESADKPASLWSYDTKFNSVQYSIRSWLKDKINQSKNNELLACLKSWDRILNVPVPPGLIRNQFTKFIAESLHDSLKSKSFDEELVKVYCQNQSTFCEAMLEVLTNYAFDAVCQLVAGHVKYREMEGRTVKNFGKLLFQTLSLKSIFTSRNLPKNLTSVFTVCANLETLSQLYIK</sequence>
<feature type="compositionally biased region" description="Polar residues" evidence="1">
    <location>
        <begin position="792"/>
        <end position="807"/>
    </location>
</feature>
<dbReference type="Proteomes" id="UP000596742">
    <property type="component" value="Unassembled WGS sequence"/>
</dbReference>
<feature type="compositionally biased region" description="Basic and acidic residues" evidence="1">
    <location>
        <begin position="432"/>
        <end position="446"/>
    </location>
</feature>
<gene>
    <name evidence="3" type="ORF">MGAL_10B069029</name>
</gene>
<dbReference type="InterPro" id="IPR025874">
    <property type="entry name" value="DZR"/>
</dbReference>
<comment type="caution">
    <text evidence="3">The sequence shown here is derived from an EMBL/GenBank/DDBJ whole genome shotgun (WGS) entry which is preliminary data.</text>
</comment>
<feature type="compositionally biased region" description="Polar residues" evidence="1">
    <location>
        <begin position="291"/>
        <end position="306"/>
    </location>
</feature>
<feature type="compositionally biased region" description="Polar residues" evidence="1">
    <location>
        <begin position="731"/>
        <end position="742"/>
    </location>
</feature>
<feature type="compositionally biased region" description="Basic and acidic residues" evidence="1">
    <location>
        <begin position="743"/>
        <end position="783"/>
    </location>
</feature>
<dbReference type="InterPro" id="IPR001763">
    <property type="entry name" value="Rhodanese-like_dom"/>
</dbReference>
<keyword evidence="4" id="KW-1185">Reference proteome</keyword>
<feature type="region of interest" description="Disordered" evidence="1">
    <location>
        <begin position="226"/>
        <end position="830"/>
    </location>
</feature>
<feature type="compositionally biased region" description="Polar residues" evidence="1">
    <location>
        <begin position="522"/>
        <end position="552"/>
    </location>
</feature>
<evidence type="ECO:0000259" key="2">
    <source>
        <dbReference type="PROSITE" id="PS50206"/>
    </source>
</evidence>
<reference evidence="3" key="1">
    <citation type="submission" date="2018-11" db="EMBL/GenBank/DDBJ databases">
        <authorList>
            <person name="Alioto T."/>
            <person name="Alioto T."/>
        </authorList>
    </citation>
    <scope>NUCLEOTIDE SEQUENCE</scope>
</reference>
<evidence type="ECO:0000256" key="1">
    <source>
        <dbReference type="SAM" id="MobiDB-lite"/>
    </source>
</evidence>
<organism evidence="3 4">
    <name type="scientific">Mytilus galloprovincialis</name>
    <name type="common">Mediterranean mussel</name>
    <dbReference type="NCBI Taxonomy" id="29158"/>
    <lineage>
        <taxon>Eukaryota</taxon>
        <taxon>Metazoa</taxon>
        <taxon>Spiralia</taxon>
        <taxon>Lophotrochozoa</taxon>
        <taxon>Mollusca</taxon>
        <taxon>Bivalvia</taxon>
        <taxon>Autobranchia</taxon>
        <taxon>Pteriomorphia</taxon>
        <taxon>Mytilida</taxon>
        <taxon>Mytiloidea</taxon>
        <taxon>Mytilidae</taxon>
        <taxon>Mytilinae</taxon>
        <taxon>Mytilus</taxon>
    </lineage>
</organism>
<feature type="compositionally biased region" description="Polar residues" evidence="1">
    <location>
        <begin position="317"/>
        <end position="329"/>
    </location>
</feature>
<dbReference type="Pfam" id="PF12773">
    <property type="entry name" value="DZR"/>
    <property type="match status" value="1"/>
</dbReference>
<feature type="compositionally biased region" description="Basic and acidic residues" evidence="1">
    <location>
        <begin position="623"/>
        <end position="642"/>
    </location>
</feature>
<evidence type="ECO:0000313" key="3">
    <source>
        <dbReference type="EMBL" id="VDI23849.1"/>
    </source>
</evidence>
<proteinExistence type="predicted"/>
<feature type="compositionally biased region" description="Basic and acidic residues" evidence="1">
    <location>
        <begin position="565"/>
        <end position="591"/>
    </location>
</feature>
<name>A0A8B6DUY0_MYTGA</name>
<feature type="compositionally biased region" description="Basic and acidic residues" evidence="1">
    <location>
        <begin position="149"/>
        <end position="167"/>
    </location>
</feature>
<feature type="compositionally biased region" description="Polar residues" evidence="1">
    <location>
        <begin position="339"/>
        <end position="354"/>
    </location>
</feature>
<protein>
    <recommendedName>
        <fullName evidence="2">Rhodanese domain-containing protein</fullName>
    </recommendedName>
</protein>
<feature type="compositionally biased region" description="Low complexity" evidence="1">
    <location>
        <begin position="247"/>
        <end position="260"/>
    </location>
</feature>